<evidence type="ECO:0000313" key="2">
    <source>
        <dbReference type="Proteomes" id="UP000095281"/>
    </source>
</evidence>
<feature type="chain" id="PRO_5009315904" evidence="1">
    <location>
        <begin position="28"/>
        <end position="260"/>
    </location>
</feature>
<keyword evidence="2" id="KW-1185">Reference proteome</keyword>
<name>A0A1I8BKZ7_MELHA</name>
<evidence type="ECO:0000256" key="1">
    <source>
        <dbReference type="SAM" id="SignalP"/>
    </source>
</evidence>
<evidence type="ECO:0000313" key="3">
    <source>
        <dbReference type="WBParaSite" id="MhA1_Contig276.frz3.gene6"/>
    </source>
</evidence>
<feature type="signal peptide" evidence="1">
    <location>
        <begin position="1"/>
        <end position="27"/>
    </location>
</feature>
<dbReference type="AlphaFoldDB" id="A0A1I8BKZ7"/>
<accession>A0A1I8BKZ7</accession>
<reference evidence="3" key="1">
    <citation type="submission" date="2016-11" db="UniProtKB">
        <authorList>
            <consortium name="WormBaseParasite"/>
        </authorList>
    </citation>
    <scope>IDENTIFICATION</scope>
</reference>
<protein>
    <submittedName>
        <fullName evidence="3">Uncharacterized protein</fullName>
    </submittedName>
</protein>
<sequence>MFDCLIIRLLFLQLLNLLLILLTPVNAVELVEFLFRNQILCGQPFSDAQWVPVLDQCELDCKPEQEICMEDDLMKQSCRKHCVKAFQEEQKQQTTNDGLFNFLTETTTQIASKNSQKHSRGKTTRKIKSLKTSRRKAKIATNNTKVVKIKDKINIEKLENEANLNNTEAIISPINEANQNKNKKIRISLPKIIKTTKRRMMINKRDGEMRRKQNLKMKGRNRRKLKEEEDDKIMKIRHEGEMLMNKKRAKRVENRIRRLI</sequence>
<proteinExistence type="predicted"/>
<dbReference type="WBParaSite" id="MhA1_Contig276.frz3.gene6">
    <property type="protein sequence ID" value="MhA1_Contig276.frz3.gene6"/>
    <property type="gene ID" value="MhA1_Contig276.frz3.gene6"/>
</dbReference>
<organism evidence="2 3">
    <name type="scientific">Meloidogyne hapla</name>
    <name type="common">Root-knot nematode worm</name>
    <dbReference type="NCBI Taxonomy" id="6305"/>
    <lineage>
        <taxon>Eukaryota</taxon>
        <taxon>Metazoa</taxon>
        <taxon>Ecdysozoa</taxon>
        <taxon>Nematoda</taxon>
        <taxon>Chromadorea</taxon>
        <taxon>Rhabditida</taxon>
        <taxon>Tylenchina</taxon>
        <taxon>Tylenchomorpha</taxon>
        <taxon>Tylenchoidea</taxon>
        <taxon>Meloidogynidae</taxon>
        <taxon>Meloidogyninae</taxon>
        <taxon>Meloidogyne</taxon>
    </lineage>
</organism>
<dbReference type="Proteomes" id="UP000095281">
    <property type="component" value="Unplaced"/>
</dbReference>
<keyword evidence="1" id="KW-0732">Signal</keyword>